<feature type="transmembrane region" description="Helical" evidence="1">
    <location>
        <begin position="6"/>
        <end position="23"/>
    </location>
</feature>
<gene>
    <name evidence="2" type="ORF">KR50_21220</name>
</gene>
<dbReference type="EMBL" id="JXRR01000014">
    <property type="protein sequence ID" value="KIL47955.1"/>
    <property type="molecule type" value="Genomic_DNA"/>
</dbReference>
<dbReference type="PATRIC" id="fig|220754.4.peg.2138"/>
<proteinExistence type="predicted"/>
<dbReference type="Pfam" id="PF06946">
    <property type="entry name" value="Phage_holin_5_1"/>
    <property type="match status" value="1"/>
</dbReference>
<protein>
    <submittedName>
        <fullName evidence="2">Holin</fullName>
    </submittedName>
</protein>
<dbReference type="OrthoDB" id="2665815at2"/>
<keyword evidence="1" id="KW-1133">Transmembrane helix</keyword>
<sequence length="92" mass="9744">MTTEVLMFASLLSPVILGLIEVVKRLVRIPKKYIPLLSLAVGVLIGFLAAPLADLDLPLRLWAGGIAGLSATGLFEMGSKSPGMTRGRIAKK</sequence>
<reference evidence="2 3" key="1">
    <citation type="submission" date="2015-01" db="EMBL/GenBank/DDBJ databases">
        <title>Jeotgalibacillus campisalis genome sequencing.</title>
        <authorList>
            <person name="Goh K.M."/>
            <person name="Chan K.-G."/>
            <person name="Yaakop A.S."/>
            <person name="Ee R."/>
            <person name="Gan H.M."/>
            <person name="Chan C.S."/>
        </authorList>
    </citation>
    <scope>NUCLEOTIDE SEQUENCE [LARGE SCALE GENOMIC DNA]</scope>
    <source>
        <strain evidence="2 3">SF-57</strain>
    </source>
</reference>
<keyword evidence="1" id="KW-0472">Membrane</keyword>
<keyword evidence="1" id="KW-0812">Transmembrane</keyword>
<feature type="transmembrane region" description="Helical" evidence="1">
    <location>
        <begin position="35"/>
        <end position="53"/>
    </location>
</feature>
<name>A0A0C2RCE3_9BACL</name>
<organism evidence="2 3">
    <name type="scientific">Jeotgalibacillus campisalis</name>
    <dbReference type="NCBI Taxonomy" id="220754"/>
    <lineage>
        <taxon>Bacteria</taxon>
        <taxon>Bacillati</taxon>
        <taxon>Bacillota</taxon>
        <taxon>Bacilli</taxon>
        <taxon>Bacillales</taxon>
        <taxon>Caryophanaceae</taxon>
        <taxon>Jeotgalibacillus</taxon>
    </lineage>
</organism>
<dbReference type="AlphaFoldDB" id="A0A0C2RCE3"/>
<evidence type="ECO:0000313" key="3">
    <source>
        <dbReference type="Proteomes" id="UP000031972"/>
    </source>
</evidence>
<dbReference type="Proteomes" id="UP000031972">
    <property type="component" value="Unassembled WGS sequence"/>
</dbReference>
<comment type="caution">
    <text evidence="2">The sequence shown here is derived from an EMBL/GenBank/DDBJ whole genome shotgun (WGS) entry which is preliminary data.</text>
</comment>
<evidence type="ECO:0000256" key="1">
    <source>
        <dbReference type="SAM" id="Phobius"/>
    </source>
</evidence>
<evidence type="ECO:0000313" key="2">
    <source>
        <dbReference type="EMBL" id="KIL47955.1"/>
    </source>
</evidence>
<feature type="transmembrane region" description="Helical" evidence="1">
    <location>
        <begin position="59"/>
        <end position="78"/>
    </location>
</feature>
<dbReference type="InterPro" id="IPR009708">
    <property type="entry name" value="Phage_A118_holin/antiholin"/>
</dbReference>
<dbReference type="RefSeq" id="WP_041057875.1">
    <property type="nucleotide sequence ID" value="NZ_JXRR01000014.1"/>
</dbReference>
<accession>A0A0C2RCE3</accession>
<keyword evidence="3" id="KW-1185">Reference proteome</keyword>